<comment type="caution">
    <text evidence="7">The sequence shown here is derived from an EMBL/GenBank/DDBJ whole genome shotgun (WGS) entry which is preliminary data.</text>
</comment>
<feature type="compositionally biased region" description="Low complexity" evidence="5">
    <location>
        <begin position="591"/>
        <end position="608"/>
    </location>
</feature>
<feature type="coiled-coil region" evidence="4">
    <location>
        <begin position="192"/>
        <end position="219"/>
    </location>
</feature>
<gene>
    <name evidence="7" type="ORF">AAT19DRAFT_11241</name>
</gene>
<evidence type="ECO:0000256" key="2">
    <source>
        <dbReference type="ARBA" id="ARBA00022490"/>
    </source>
</evidence>
<evidence type="ECO:0000256" key="3">
    <source>
        <dbReference type="ARBA" id="ARBA00023212"/>
    </source>
</evidence>
<feature type="compositionally biased region" description="Low complexity" evidence="5">
    <location>
        <begin position="692"/>
        <end position="713"/>
    </location>
</feature>
<name>A0A2S9ZXL4_RHOTO</name>
<feature type="region of interest" description="Disordered" evidence="5">
    <location>
        <begin position="77"/>
        <end position="139"/>
    </location>
</feature>
<feature type="compositionally biased region" description="Low complexity" evidence="5">
    <location>
        <begin position="308"/>
        <end position="321"/>
    </location>
</feature>
<feature type="region of interest" description="Disordered" evidence="5">
    <location>
        <begin position="424"/>
        <end position="763"/>
    </location>
</feature>
<feature type="compositionally biased region" description="Low complexity" evidence="5">
    <location>
        <begin position="29"/>
        <end position="44"/>
    </location>
</feature>
<feature type="domain" description="GAR" evidence="6">
    <location>
        <begin position="765"/>
        <end position="863"/>
    </location>
</feature>
<keyword evidence="4" id="KW-0175">Coiled coil</keyword>
<dbReference type="Proteomes" id="UP000239560">
    <property type="component" value="Unassembled WGS sequence"/>
</dbReference>
<dbReference type="GO" id="GO:0051293">
    <property type="term" value="P:establishment of spindle localization"/>
    <property type="evidence" value="ECO:0007669"/>
    <property type="project" value="TreeGrafter"/>
</dbReference>
<dbReference type="InterPro" id="IPR003108">
    <property type="entry name" value="GAR_dom"/>
</dbReference>
<evidence type="ECO:0000313" key="7">
    <source>
        <dbReference type="EMBL" id="PRQ70492.1"/>
    </source>
</evidence>
<dbReference type="OrthoDB" id="2526893at2759"/>
<sequence>MDSAHTLKPRTSTASLSRLTDSTNTHHAPSTSLYTSSSPLKPSLAPHTPTGSRALPQSTSTASDLAGQLADLSLDEGSTSAIGGEEGEQRREQADRADGGVADKGSSGGEGAVHDGTTMNGTNGSSARNASSTRPSNLPSLLSVSSSITELLMEIQEVNTLIFEIQELRHATSMSASTSKNGASGAGGTESVSEVDAALMRLEAKLEAVRGQYTTLASQVEPLLNPGHSAPTDERGELDLLRHKWVDTVGDWEAAQKDADVLGEELKEDKWLVVFRTVSAQAEDMMRSLEKVVAQGRSFLDSIPSPPSSSSYSARRGLSRSPSEPVFPSPSLGTPSSFAHLSPSLASSLLSTLTPLLSTLHTKSSYYAPATDRVLRILEKGVKERRTTNGEVVRRLSGMEGRWKGLKGDVERVREELERAKEGLSGVVERAKGGRGEEHTPTRRPANGLASSASSPSIATLGTVTSPDHYPDSLSLSRSTTRPIPPRPSKSLKRLVSDSSSTPPRTPSASFSLSHRRSMSTMSASLAPYTADARRQSLRPVSPSPFDSRPRWNVATRSRDSAAMETLASPAPTPQRPAPRSGRVSAAGLVRPASRASMSARAPSPAFSDASVSARPETPSRIPRPRSSIAGAMSPGSRRQSGAFGFGGGGSEAGDAGLRRALSPTPGSASRPPLSSKRYSLSRSVGMPSRISRPTSPALSTTSSSFSFGRSQTPEPSLMAQAQRIASIRAPPPVPKLPASYRPRSSLAPSRSTTPAPSDDSYVPNPLDPLDLLIAQTISSLPLALSITRIDPPLSRTQAATVELFQSRYSFALPGGRGSGAVMLKLVDRVGPRAKKGEKKVLVRVGGGWQDLEAFALALLAGV</sequence>
<feature type="compositionally biased region" description="Basic and acidic residues" evidence="5">
    <location>
        <begin position="429"/>
        <end position="441"/>
    </location>
</feature>
<dbReference type="PANTHER" id="PTHR37271">
    <property type="entry name" value="KARYOGAMY PROTEIN KAR9"/>
    <property type="match status" value="1"/>
</dbReference>
<organism evidence="7 8">
    <name type="scientific">Rhodotorula toruloides</name>
    <name type="common">Yeast</name>
    <name type="synonym">Rhodosporidium toruloides</name>
    <dbReference type="NCBI Taxonomy" id="5286"/>
    <lineage>
        <taxon>Eukaryota</taxon>
        <taxon>Fungi</taxon>
        <taxon>Dikarya</taxon>
        <taxon>Basidiomycota</taxon>
        <taxon>Pucciniomycotina</taxon>
        <taxon>Microbotryomycetes</taxon>
        <taxon>Sporidiobolales</taxon>
        <taxon>Sporidiobolaceae</taxon>
        <taxon>Rhodotorula</taxon>
    </lineage>
</organism>
<evidence type="ECO:0000256" key="5">
    <source>
        <dbReference type="SAM" id="MobiDB-lite"/>
    </source>
</evidence>
<comment type="subcellular location">
    <subcellularLocation>
        <location evidence="1">Cytoplasm</location>
        <location evidence="1">Cytoskeleton</location>
    </subcellularLocation>
</comment>
<feature type="compositionally biased region" description="Polar residues" evidence="5">
    <location>
        <begin position="49"/>
        <end position="63"/>
    </location>
</feature>
<evidence type="ECO:0000256" key="1">
    <source>
        <dbReference type="ARBA" id="ARBA00004245"/>
    </source>
</evidence>
<reference evidence="7 8" key="1">
    <citation type="journal article" date="2018" name="Elife">
        <title>Functional genomics of lipid metabolism in the oleaginous yeast Rhodosporidium toruloides.</title>
        <authorList>
            <person name="Coradetti S.T."/>
            <person name="Pinel D."/>
            <person name="Geiselman G."/>
            <person name="Ito M."/>
            <person name="Mondo S."/>
            <person name="Reilly M.C."/>
            <person name="Cheng Y.F."/>
            <person name="Bauer S."/>
            <person name="Grigoriev I."/>
            <person name="Gladden J.M."/>
            <person name="Simmons B.A."/>
            <person name="Brem R."/>
            <person name="Arkin A.P."/>
            <person name="Skerker J.M."/>
        </authorList>
    </citation>
    <scope>NUCLEOTIDE SEQUENCE [LARGE SCALE GENOMIC DNA]</scope>
    <source>
        <strain evidence="7 8">NBRC 0880</strain>
    </source>
</reference>
<evidence type="ECO:0000313" key="8">
    <source>
        <dbReference type="Proteomes" id="UP000239560"/>
    </source>
</evidence>
<feature type="region of interest" description="Disordered" evidence="5">
    <location>
        <begin position="303"/>
        <end position="334"/>
    </location>
</feature>
<dbReference type="PANTHER" id="PTHR37271:SF1">
    <property type="entry name" value="KARYOGAMY PROTEIN KAR9"/>
    <property type="match status" value="1"/>
</dbReference>
<dbReference type="InterPro" id="IPR036534">
    <property type="entry name" value="GAR_dom_sf"/>
</dbReference>
<keyword evidence="2" id="KW-0963">Cytoplasm</keyword>
<evidence type="ECO:0000259" key="6">
    <source>
        <dbReference type="PROSITE" id="PS51460"/>
    </source>
</evidence>
<feature type="compositionally biased region" description="Basic and acidic residues" evidence="5">
    <location>
        <begin position="87"/>
        <end position="98"/>
    </location>
</feature>
<feature type="region of interest" description="Disordered" evidence="5">
    <location>
        <begin position="1"/>
        <end position="64"/>
    </location>
</feature>
<feature type="compositionally biased region" description="Polar residues" evidence="5">
    <location>
        <begin position="117"/>
        <end position="135"/>
    </location>
</feature>
<dbReference type="GO" id="GO:0005938">
    <property type="term" value="C:cell cortex"/>
    <property type="evidence" value="ECO:0007669"/>
    <property type="project" value="TreeGrafter"/>
</dbReference>
<dbReference type="GO" id="GO:0008017">
    <property type="term" value="F:microtubule binding"/>
    <property type="evidence" value="ECO:0007669"/>
    <property type="project" value="InterPro"/>
</dbReference>
<feature type="compositionally biased region" description="Low complexity" evidence="5">
    <location>
        <begin position="497"/>
        <end position="512"/>
    </location>
</feature>
<dbReference type="InterPro" id="IPR013889">
    <property type="entry name" value="Karyogamy_KAR9"/>
</dbReference>
<dbReference type="GO" id="GO:0043332">
    <property type="term" value="C:mating projection tip"/>
    <property type="evidence" value="ECO:0007669"/>
    <property type="project" value="TreeGrafter"/>
</dbReference>
<protein>
    <recommendedName>
        <fullName evidence="6">GAR domain-containing protein</fullName>
    </recommendedName>
</protein>
<dbReference type="Pfam" id="PF08580">
    <property type="entry name" value="KAR9"/>
    <property type="match status" value="2"/>
</dbReference>
<dbReference type="GO" id="GO:0030473">
    <property type="term" value="P:nuclear migration along microtubule"/>
    <property type="evidence" value="ECO:0007669"/>
    <property type="project" value="TreeGrafter"/>
</dbReference>
<dbReference type="SUPFAM" id="SSF143575">
    <property type="entry name" value="GAS2 domain-like"/>
    <property type="match status" value="1"/>
</dbReference>
<evidence type="ECO:0000256" key="4">
    <source>
        <dbReference type="SAM" id="Coils"/>
    </source>
</evidence>
<proteinExistence type="predicted"/>
<feature type="compositionally biased region" description="Polar residues" evidence="5">
    <location>
        <begin position="747"/>
        <end position="756"/>
    </location>
</feature>
<dbReference type="GO" id="GO:0005816">
    <property type="term" value="C:spindle pole body"/>
    <property type="evidence" value="ECO:0007669"/>
    <property type="project" value="TreeGrafter"/>
</dbReference>
<dbReference type="PROSITE" id="PS51460">
    <property type="entry name" value="GAR"/>
    <property type="match status" value="1"/>
</dbReference>
<dbReference type="AlphaFoldDB" id="A0A2S9ZXL4"/>
<dbReference type="EMBL" id="LCTV02000015">
    <property type="protein sequence ID" value="PRQ70492.1"/>
    <property type="molecule type" value="Genomic_DNA"/>
</dbReference>
<feature type="compositionally biased region" description="Polar residues" evidence="5">
    <location>
        <begin position="449"/>
        <end position="466"/>
    </location>
</feature>
<accession>A0A2S9ZXL4</accession>
<keyword evidence="3" id="KW-0206">Cytoskeleton</keyword>
<feature type="compositionally biased region" description="Polar residues" evidence="5">
    <location>
        <begin position="9"/>
        <end position="28"/>
    </location>
</feature>